<organism evidence="2 3">
    <name type="scientific">Rhodotorula taiwanensis</name>
    <dbReference type="NCBI Taxonomy" id="741276"/>
    <lineage>
        <taxon>Eukaryota</taxon>
        <taxon>Fungi</taxon>
        <taxon>Dikarya</taxon>
        <taxon>Basidiomycota</taxon>
        <taxon>Pucciniomycotina</taxon>
        <taxon>Microbotryomycetes</taxon>
        <taxon>Sporidiobolales</taxon>
        <taxon>Sporidiobolaceae</taxon>
        <taxon>Rhodotorula</taxon>
    </lineage>
</organism>
<gene>
    <name evidence="2" type="ORF">BMF94_6616</name>
</gene>
<evidence type="ECO:0008006" key="4">
    <source>
        <dbReference type="Google" id="ProtNLM"/>
    </source>
</evidence>
<dbReference type="EMBL" id="PJQD01000122">
    <property type="protein sequence ID" value="POY70336.1"/>
    <property type="molecule type" value="Genomic_DNA"/>
</dbReference>
<dbReference type="GO" id="GO:0003676">
    <property type="term" value="F:nucleic acid binding"/>
    <property type="evidence" value="ECO:0007669"/>
    <property type="project" value="InterPro"/>
</dbReference>
<feature type="region of interest" description="Disordered" evidence="1">
    <location>
        <begin position="35"/>
        <end position="123"/>
    </location>
</feature>
<sequence>MSSDRQRQDRAGSLELDYGDDMADLDYDQWSAAQVAAQNDAAHAQAQPIASTSTSTARTTSESKPATTATAATASARPLPAGNGLPVNPLTGQRPTIAMPAPSTSSATGASAGPPSSSTSGVQQGTLAHTAVFVGEMHWWTSDRDVVELTQLAGIHGVSVKDVSFAEHKVNGKSKGVCYVECHSQENAQRVKTYVENNEFQLKKMTATLAPGGASTAPFRTLPKEPSRGGAPAPVPSGQVRIGNLTVRTPRPATTAYLEPHVGQNRRDQPPGTGPGAQLGGIRLGGFMPAPGTAGPGSYGQKGAGSNYHQQQQQQQNGGAGSAGPPLHMGMGMGLPMNPMLAQQQQQQQPNQQGGVFNPAFMNAAGGGNQAAAGGVGGGGFAFDPSAAFGMANFGMQMGMPGMGMGMPGMGAGGGAGGMPDFSQQMNMMGMGMGGMWPFAGMSPFGAGTAGGMSPMYNMSGQGDGGGGAGEGYETGGAKKRSRMDN</sequence>
<feature type="compositionally biased region" description="Gly residues" evidence="1">
    <location>
        <begin position="462"/>
        <end position="475"/>
    </location>
</feature>
<feature type="region of interest" description="Disordered" evidence="1">
    <location>
        <begin position="460"/>
        <end position="486"/>
    </location>
</feature>
<dbReference type="STRING" id="741276.A0A2S5B0P0"/>
<feature type="compositionally biased region" description="Gly residues" evidence="1">
    <location>
        <begin position="294"/>
        <end position="303"/>
    </location>
</feature>
<dbReference type="PANTHER" id="PTHR23204">
    <property type="entry name" value="CLEAVAGE AND POLYADENYLATION SPECIFIC FACTOR"/>
    <property type="match status" value="1"/>
</dbReference>
<evidence type="ECO:0000313" key="3">
    <source>
        <dbReference type="Proteomes" id="UP000237144"/>
    </source>
</evidence>
<dbReference type="AlphaFoldDB" id="A0A2S5B0P0"/>
<accession>A0A2S5B0P0</accession>
<protein>
    <recommendedName>
        <fullName evidence="4">RRM domain-containing protein</fullName>
    </recommendedName>
</protein>
<proteinExistence type="predicted"/>
<feature type="compositionally biased region" description="Low complexity" evidence="1">
    <location>
        <begin position="35"/>
        <end position="76"/>
    </location>
</feature>
<dbReference type="InterPro" id="IPR035979">
    <property type="entry name" value="RBD_domain_sf"/>
</dbReference>
<dbReference type="Gene3D" id="3.30.70.330">
    <property type="match status" value="1"/>
</dbReference>
<keyword evidence="3" id="KW-1185">Reference proteome</keyword>
<reference evidence="2 3" key="1">
    <citation type="journal article" date="2018" name="Front. Microbiol.">
        <title>Prospects for Fungal Bioremediation of Acidic Radioactive Waste Sites: Characterization and Genome Sequence of Rhodotorula taiwanensis MD1149.</title>
        <authorList>
            <person name="Tkavc R."/>
            <person name="Matrosova V.Y."/>
            <person name="Grichenko O.E."/>
            <person name="Gostincar C."/>
            <person name="Volpe R.P."/>
            <person name="Klimenkova P."/>
            <person name="Gaidamakova E.K."/>
            <person name="Zhou C.E."/>
            <person name="Stewart B.J."/>
            <person name="Lyman M.G."/>
            <person name="Malfatti S.A."/>
            <person name="Rubinfeld B."/>
            <person name="Courtot M."/>
            <person name="Singh J."/>
            <person name="Dalgard C.L."/>
            <person name="Hamilton T."/>
            <person name="Frey K.G."/>
            <person name="Gunde-Cimerman N."/>
            <person name="Dugan L."/>
            <person name="Daly M.J."/>
        </authorList>
    </citation>
    <scope>NUCLEOTIDE SEQUENCE [LARGE SCALE GENOMIC DNA]</scope>
    <source>
        <strain evidence="2 3">MD1149</strain>
    </source>
</reference>
<feature type="compositionally biased region" description="Basic and acidic residues" evidence="1">
    <location>
        <begin position="1"/>
        <end position="12"/>
    </location>
</feature>
<dbReference type="GO" id="GO:0006397">
    <property type="term" value="P:mRNA processing"/>
    <property type="evidence" value="ECO:0007669"/>
    <property type="project" value="UniProtKB-KW"/>
</dbReference>
<evidence type="ECO:0000313" key="2">
    <source>
        <dbReference type="EMBL" id="POY70336.1"/>
    </source>
</evidence>
<dbReference type="InterPro" id="IPR012677">
    <property type="entry name" value="Nucleotide-bd_a/b_plait_sf"/>
</dbReference>
<dbReference type="SUPFAM" id="SSF54928">
    <property type="entry name" value="RNA-binding domain, RBD"/>
    <property type="match status" value="1"/>
</dbReference>
<feature type="compositionally biased region" description="Low complexity" evidence="1">
    <location>
        <begin position="100"/>
        <end position="121"/>
    </location>
</feature>
<dbReference type="Proteomes" id="UP000237144">
    <property type="component" value="Unassembled WGS sequence"/>
</dbReference>
<feature type="compositionally biased region" description="Low complexity" evidence="1">
    <location>
        <begin position="324"/>
        <end position="335"/>
    </location>
</feature>
<feature type="region of interest" description="Disordered" evidence="1">
    <location>
        <begin position="254"/>
        <end position="335"/>
    </location>
</feature>
<feature type="compositionally biased region" description="Gly residues" evidence="1">
    <location>
        <begin position="274"/>
        <end position="284"/>
    </location>
</feature>
<feature type="region of interest" description="Disordered" evidence="1">
    <location>
        <begin position="1"/>
        <end position="20"/>
    </location>
</feature>
<dbReference type="OrthoDB" id="10065185at2759"/>
<dbReference type="InterPro" id="IPR034772">
    <property type="entry name" value="CPSF6/7"/>
</dbReference>
<dbReference type="GO" id="GO:0005634">
    <property type="term" value="C:nucleus"/>
    <property type="evidence" value="ECO:0007669"/>
    <property type="project" value="UniProtKB-SubCell"/>
</dbReference>
<comment type="caution">
    <text evidence="2">The sequence shown here is derived from an EMBL/GenBank/DDBJ whole genome shotgun (WGS) entry which is preliminary data.</text>
</comment>
<name>A0A2S5B0P0_9BASI</name>
<evidence type="ECO:0000256" key="1">
    <source>
        <dbReference type="SAM" id="MobiDB-lite"/>
    </source>
</evidence>
<dbReference type="CDD" id="cd12372">
    <property type="entry name" value="RRM_CFIm68_CFIm59"/>
    <property type="match status" value="1"/>
</dbReference>